<gene>
    <name evidence="4" type="ORF">V6N12_051070</name>
</gene>
<accession>A0ABR2GEA1</accession>
<evidence type="ECO:0000256" key="3">
    <source>
        <dbReference type="ARBA" id="ARBA00023170"/>
    </source>
</evidence>
<dbReference type="Pfam" id="PF00560">
    <property type="entry name" value="LRR_1"/>
    <property type="match status" value="2"/>
</dbReference>
<dbReference type="InterPro" id="IPR001611">
    <property type="entry name" value="Leu-rich_rpt"/>
</dbReference>
<protein>
    <submittedName>
        <fullName evidence="4">Uncharacterized protein</fullName>
    </submittedName>
</protein>
<dbReference type="SUPFAM" id="SSF52047">
    <property type="entry name" value="RNI-like"/>
    <property type="match status" value="1"/>
</dbReference>
<keyword evidence="3" id="KW-0675">Receptor</keyword>
<dbReference type="EMBL" id="JBBPBM010000001">
    <property type="protein sequence ID" value="KAK8601229.1"/>
    <property type="molecule type" value="Genomic_DNA"/>
</dbReference>
<comment type="caution">
    <text evidence="4">The sequence shown here is derived from an EMBL/GenBank/DDBJ whole genome shotgun (WGS) entry which is preliminary data.</text>
</comment>
<comment type="subcellular location">
    <subcellularLocation>
        <location evidence="1">Membrane</location>
        <topology evidence="1">Single-pass type I membrane protein</topology>
    </subcellularLocation>
</comment>
<keyword evidence="2" id="KW-0732">Signal</keyword>
<proteinExistence type="predicted"/>
<dbReference type="InterPro" id="IPR051716">
    <property type="entry name" value="Plant_RL_S/T_kinase"/>
</dbReference>
<dbReference type="PANTHER" id="PTHR48053">
    <property type="entry name" value="LEUCINE RICH REPEAT FAMILY PROTEIN, EXPRESSED"/>
    <property type="match status" value="1"/>
</dbReference>
<dbReference type="Proteomes" id="UP001472677">
    <property type="component" value="Unassembled WGS sequence"/>
</dbReference>
<dbReference type="Gene3D" id="3.80.10.10">
    <property type="entry name" value="Ribonuclease Inhibitor"/>
    <property type="match status" value="2"/>
</dbReference>
<evidence type="ECO:0000256" key="2">
    <source>
        <dbReference type="ARBA" id="ARBA00022729"/>
    </source>
</evidence>
<reference evidence="4 5" key="1">
    <citation type="journal article" date="2024" name="G3 (Bethesda)">
        <title>Genome assembly of Hibiscus sabdariffa L. provides insights into metabolisms of medicinal natural products.</title>
        <authorList>
            <person name="Kim T."/>
        </authorList>
    </citation>
    <scope>NUCLEOTIDE SEQUENCE [LARGE SCALE GENOMIC DNA]</scope>
    <source>
        <strain evidence="4">TK-2024</strain>
        <tissue evidence="4">Old leaves</tissue>
    </source>
</reference>
<name>A0ABR2GEA1_9ROSI</name>
<organism evidence="4 5">
    <name type="scientific">Hibiscus sabdariffa</name>
    <name type="common">roselle</name>
    <dbReference type="NCBI Taxonomy" id="183260"/>
    <lineage>
        <taxon>Eukaryota</taxon>
        <taxon>Viridiplantae</taxon>
        <taxon>Streptophyta</taxon>
        <taxon>Embryophyta</taxon>
        <taxon>Tracheophyta</taxon>
        <taxon>Spermatophyta</taxon>
        <taxon>Magnoliopsida</taxon>
        <taxon>eudicotyledons</taxon>
        <taxon>Gunneridae</taxon>
        <taxon>Pentapetalae</taxon>
        <taxon>rosids</taxon>
        <taxon>malvids</taxon>
        <taxon>Malvales</taxon>
        <taxon>Malvaceae</taxon>
        <taxon>Malvoideae</taxon>
        <taxon>Hibiscus</taxon>
    </lineage>
</organism>
<dbReference type="PANTHER" id="PTHR48053:SF164">
    <property type="entry name" value="LEUCINE-RICH REPEAT-CONTAINING N-TERMINAL PLANT-TYPE DOMAIN-CONTAINING PROTEIN"/>
    <property type="match status" value="1"/>
</dbReference>
<evidence type="ECO:0000313" key="4">
    <source>
        <dbReference type="EMBL" id="KAK8601229.1"/>
    </source>
</evidence>
<sequence length="215" mass="24494">MAFLHSFGDCSALEHIDISGKKLFGDIARTASSSDNINLLNLSINRFSSQIQALPTSVLQYLLAENNFQGEIPLHLTQTCSSLVEMDLSYNNLFGLIPSSFGSCFSLESFHVSNNSFTGKIPIEIFRNRSSLKELGLAFNFFSLVHFLNPYPLFQIWRFWISVQTISQGQFQFQFLFLYVMIPPELEDWKSLIWLDLNTNNLNETVPNVLFKQSG</sequence>
<evidence type="ECO:0000313" key="5">
    <source>
        <dbReference type="Proteomes" id="UP001472677"/>
    </source>
</evidence>
<evidence type="ECO:0000256" key="1">
    <source>
        <dbReference type="ARBA" id="ARBA00004479"/>
    </source>
</evidence>
<keyword evidence="5" id="KW-1185">Reference proteome</keyword>
<dbReference type="InterPro" id="IPR032675">
    <property type="entry name" value="LRR_dom_sf"/>
</dbReference>